<dbReference type="OrthoDB" id="9807329at2"/>
<evidence type="ECO:0000313" key="10">
    <source>
        <dbReference type="Proteomes" id="UP000076510"/>
    </source>
</evidence>
<dbReference type="PANTHER" id="PTHR30237">
    <property type="entry name" value="MURAMOYLTETRAPEPTIDE CARBOXYPEPTIDASE"/>
    <property type="match status" value="1"/>
</dbReference>
<evidence type="ECO:0000256" key="3">
    <source>
        <dbReference type="ARBA" id="ARBA00022670"/>
    </source>
</evidence>
<dbReference type="GO" id="GO:0004180">
    <property type="term" value="F:carboxypeptidase activity"/>
    <property type="evidence" value="ECO:0007669"/>
    <property type="project" value="UniProtKB-KW"/>
</dbReference>
<dbReference type="AlphaFoldDB" id="A0A161RZ59"/>
<dbReference type="Proteomes" id="UP000076510">
    <property type="component" value="Unassembled WGS sequence"/>
</dbReference>
<evidence type="ECO:0000259" key="8">
    <source>
        <dbReference type="Pfam" id="PF17676"/>
    </source>
</evidence>
<dbReference type="SUPFAM" id="SSF52317">
    <property type="entry name" value="Class I glutamine amidotransferase-like"/>
    <property type="match status" value="1"/>
</dbReference>
<dbReference type="Gene3D" id="3.50.30.60">
    <property type="entry name" value="LD-carboxypeptidase A C-terminal domain-like"/>
    <property type="match status" value="1"/>
</dbReference>
<dbReference type="SUPFAM" id="SSF141986">
    <property type="entry name" value="LD-carboxypeptidase A C-terminal domain-like"/>
    <property type="match status" value="1"/>
</dbReference>
<dbReference type="RefSeq" id="WP_063190615.1">
    <property type="nucleotide sequence ID" value="NZ_JBDOCU010000002.1"/>
</dbReference>
<feature type="domain" description="LD-carboxypeptidase N-terminal" evidence="7">
    <location>
        <begin position="13"/>
        <end position="129"/>
    </location>
</feature>
<dbReference type="InterPro" id="IPR040921">
    <property type="entry name" value="Peptidase_S66C"/>
</dbReference>
<evidence type="ECO:0000313" key="9">
    <source>
        <dbReference type="EMBL" id="KZE52598.1"/>
    </source>
</evidence>
<evidence type="ECO:0000256" key="1">
    <source>
        <dbReference type="ARBA" id="ARBA00010233"/>
    </source>
</evidence>
<comment type="similarity">
    <text evidence="1">Belongs to the peptidase S66 family.</text>
</comment>
<dbReference type="Gene3D" id="3.40.50.10740">
    <property type="entry name" value="Class I glutamine amidotransferase-like"/>
    <property type="match status" value="1"/>
</dbReference>
<dbReference type="InterPro" id="IPR027478">
    <property type="entry name" value="LdcA_N"/>
</dbReference>
<dbReference type="PIRSF" id="PIRSF028757">
    <property type="entry name" value="LD-carboxypeptidase"/>
    <property type="match status" value="1"/>
</dbReference>
<dbReference type="CDD" id="cd07025">
    <property type="entry name" value="Peptidase_S66"/>
    <property type="match status" value="1"/>
</dbReference>
<keyword evidence="3" id="KW-0645">Protease</keyword>
<dbReference type="PANTHER" id="PTHR30237:SF2">
    <property type="entry name" value="MUREIN TETRAPEPTIDE CARBOXYPEPTIDASE"/>
    <property type="match status" value="1"/>
</dbReference>
<evidence type="ECO:0000256" key="2">
    <source>
        <dbReference type="ARBA" id="ARBA00022645"/>
    </source>
</evidence>
<dbReference type="GO" id="GO:0008236">
    <property type="term" value="F:serine-type peptidase activity"/>
    <property type="evidence" value="ECO:0007669"/>
    <property type="project" value="UniProtKB-KW"/>
</dbReference>
<feature type="active site" description="Charge relay system" evidence="6">
    <location>
        <position position="207"/>
    </location>
</feature>
<evidence type="ECO:0000256" key="5">
    <source>
        <dbReference type="ARBA" id="ARBA00022825"/>
    </source>
</evidence>
<proteinExistence type="inferred from homology"/>
<dbReference type="Pfam" id="PF02016">
    <property type="entry name" value="Peptidase_S66"/>
    <property type="match status" value="1"/>
</dbReference>
<dbReference type="EMBL" id="LQQY01000004">
    <property type="protein sequence ID" value="KZE52598.1"/>
    <property type="molecule type" value="Genomic_DNA"/>
</dbReference>
<keyword evidence="2 9" id="KW-0121">Carboxypeptidase</keyword>
<comment type="caution">
    <text evidence="9">The sequence shown here is derived from an EMBL/GenBank/DDBJ whole genome shotgun (WGS) entry which is preliminary data.</text>
</comment>
<feature type="active site" description="Charge relay system" evidence="6">
    <location>
        <position position="273"/>
    </location>
</feature>
<feature type="domain" description="LD-carboxypeptidase C-terminal" evidence="8">
    <location>
        <begin position="176"/>
        <end position="288"/>
    </location>
</feature>
<name>A0A161RZ59_9BACI</name>
<dbReference type="InterPro" id="IPR027461">
    <property type="entry name" value="Carboxypeptidase_A_C_sf"/>
</dbReference>
<organism evidence="9 10">
    <name type="scientific">Rossellomorea marisflavi</name>
    <dbReference type="NCBI Taxonomy" id="189381"/>
    <lineage>
        <taxon>Bacteria</taxon>
        <taxon>Bacillati</taxon>
        <taxon>Bacillota</taxon>
        <taxon>Bacilli</taxon>
        <taxon>Bacillales</taxon>
        <taxon>Bacillaceae</taxon>
        <taxon>Rossellomorea</taxon>
    </lineage>
</organism>
<accession>A0A161RZ59</accession>
<protein>
    <submittedName>
        <fullName evidence="9">LD-carboxypeptidase</fullName>
    </submittedName>
</protein>
<gene>
    <name evidence="9" type="ORF">AV649_12725</name>
</gene>
<evidence type="ECO:0000259" key="7">
    <source>
        <dbReference type="Pfam" id="PF02016"/>
    </source>
</evidence>
<sequence length="302" mass="32840">MMKPVALHKGDRVAVVAPAGAPVKEHLMQGVKALEEMGLEVMIGRHVFDVEENGAEMDRKRVADLHDAFFDPSIRGVFCANGGFGSARIAPMLDYERIAKNSKVFWGYSDITYLLNAIQKWSGLTTFHGPMVASDLNVEQRTAETLSSFQALFSGEPQVYDSSHSSLNIISKGTGEGHLVGGNMTLLTNGLGTPYQVDAAGAILLLEDVGEPAFKIDMMLTHLHQAGVFNDVQGVVIGNLQVEPDEYSRIRRVLQDFFVGAPFPVVENFSIGHCQPNYSVPLGVQAKLTTSPPRLLIESGVR</sequence>
<keyword evidence="4" id="KW-0378">Hydrolase</keyword>
<reference evidence="10" key="1">
    <citation type="submission" date="2016-01" db="EMBL/GenBank/DDBJ databases">
        <title>Whole genome sequencing of Bhargavaea cecembensis T14.</title>
        <authorList>
            <person name="Hong K.W."/>
        </authorList>
    </citation>
    <scope>NUCLEOTIDE SEQUENCE [LARGE SCALE GENOMIC DNA]</scope>
    <source>
        <strain evidence="10">M19</strain>
    </source>
</reference>
<dbReference type="InterPro" id="IPR003507">
    <property type="entry name" value="S66_fam"/>
</dbReference>
<keyword evidence="5" id="KW-0720">Serine protease</keyword>
<evidence type="ECO:0000256" key="4">
    <source>
        <dbReference type="ARBA" id="ARBA00022801"/>
    </source>
</evidence>
<feature type="active site" description="Nucleophile" evidence="6">
    <location>
        <position position="109"/>
    </location>
</feature>
<evidence type="ECO:0000256" key="6">
    <source>
        <dbReference type="PIRSR" id="PIRSR028757-1"/>
    </source>
</evidence>
<dbReference type="InterPro" id="IPR040449">
    <property type="entry name" value="Peptidase_S66_N"/>
</dbReference>
<dbReference type="Pfam" id="PF17676">
    <property type="entry name" value="Peptidase_S66C"/>
    <property type="match status" value="1"/>
</dbReference>
<dbReference type="InterPro" id="IPR029062">
    <property type="entry name" value="Class_I_gatase-like"/>
</dbReference>
<dbReference type="GO" id="GO:0006508">
    <property type="term" value="P:proteolysis"/>
    <property type="evidence" value="ECO:0007669"/>
    <property type="project" value="UniProtKB-KW"/>
</dbReference>